<dbReference type="PANTHER" id="PTHR22926:SF5">
    <property type="entry name" value="PHOSPHO-N-ACETYLMURAMOYL-PENTAPEPTIDE-TRANSFERASE HOMOLOG"/>
    <property type="match status" value="1"/>
</dbReference>
<name>A0A1F5TEH0_9BACT</name>
<evidence type="ECO:0000256" key="1">
    <source>
        <dbReference type="ARBA" id="ARBA00004141"/>
    </source>
</evidence>
<feature type="transmembrane region" description="Helical" evidence="7">
    <location>
        <begin position="224"/>
        <end position="241"/>
    </location>
</feature>
<dbReference type="EMBL" id="MFGM01000023">
    <property type="protein sequence ID" value="OGF37318.1"/>
    <property type="molecule type" value="Genomic_DNA"/>
</dbReference>
<feature type="transmembrane region" description="Helical" evidence="7">
    <location>
        <begin position="6"/>
        <end position="32"/>
    </location>
</feature>
<feature type="transmembrane region" description="Helical" evidence="7">
    <location>
        <begin position="323"/>
        <end position="344"/>
    </location>
</feature>
<evidence type="ECO:0000256" key="7">
    <source>
        <dbReference type="HAMAP-Rule" id="MF_00038"/>
    </source>
</evidence>
<comment type="function">
    <text evidence="7">Catalyzes the initial step of the lipid cycle reactions in the biosynthesis of the cell wall peptidoglycan: transfers peptidoglycan precursor phospho-MurNAc-pentapeptide from UDP-MurNAc-pentapeptide onto the lipid carrier undecaprenyl phosphate, yielding undecaprenyl-pyrophosphoryl-MurNAc-pentapeptide, known as lipid I.</text>
</comment>
<reference evidence="10 11" key="1">
    <citation type="journal article" date="2016" name="Nat. Commun.">
        <title>Thousands of microbial genomes shed light on interconnected biogeochemical processes in an aquifer system.</title>
        <authorList>
            <person name="Anantharaman K."/>
            <person name="Brown C.T."/>
            <person name="Hug L.A."/>
            <person name="Sharon I."/>
            <person name="Castelle C.J."/>
            <person name="Probst A.J."/>
            <person name="Thomas B.C."/>
            <person name="Singh A."/>
            <person name="Wilkins M.J."/>
            <person name="Karaoz U."/>
            <person name="Brodie E.L."/>
            <person name="Williams K.H."/>
            <person name="Hubbard S.S."/>
            <person name="Banfield J.F."/>
        </authorList>
    </citation>
    <scope>NUCLEOTIDE SEQUENCE [LARGE SCALE GENOMIC DNA]</scope>
</reference>
<dbReference type="GO" id="GO:0008963">
    <property type="term" value="F:phospho-N-acetylmuramoyl-pentapeptide-transferase activity"/>
    <property type="evidence" value="ECO:0007669"/>
    <property type="project" value="UniProtKB-UniRule"/>
</dbReference>
<dbReference type="GO" id="GO:0009252">
    <property type="term" value="P:peptidoglycan biosynthetic process"/>
    <property type="evidence" value="ECO:0007669"/>
    <property type="project" value="UniProtKB-UniRule"/>
</dbReference>
<evidence type="ECO:0000256" key="8">
    <source>
        <dbReference type="NCBIfam" id="TIGR00445"/>
    </source>
</evidence>
<dbReference type="GO" id="GO:0071555">
    <property type="term" value="P:cell wall organization"/>
    <property type="evidence" value="ECO:0007669"/>
    <property type="project" value="UniProtKB-KW"/>
</dbReference>
<keyword evidence="7 9" id="KW-0460">Magnesium</keyword>
<dbReference type="GO" id="GO:0051992">
    <property type="term" value="F:UDP-N-acetylmuramoyl-L-alanyl-D-glutamyl-meso-2,6-diaminopimelyl-D-alanyl-D-alanine:undecaprenyl-phosphate transferase activity"/>
    <property type="evidence" value="ECO:0007669"/>
    <property type="project" value="RHEA"/>
</dbReference>
<evidence type="ECO:0000256" key="4">
    <source>
        <dbReference type="ARBA" id="ARBA00022692"/>
    </source>
</evidence>
<accession>A0A1F5TEH0</accession>
<gene>
    <name evidence="7" type="primary">mraY</name>
    <name evidence="10" type="ORF">A2482_04825</name>
</gene>
<keyword evidence="7 9" id="KW-0479">Metal-binding</keyword>
<feature type="transmembrane region" description="Helical" evidence="7">
    <location>
        <begin position="62"/>
        <end position="81"/>
    </location>
</feature>
<evidence type="ECO:0000313" key="10">
    <source>
        <dbReference type="EMBL" id="OGF37318.1"/>
    </source>
</evidence>
<dbReference type="CDD" id="cd06852">
    <property type="entry name" value="GT_MraY"/>
    <property type="match status" value="1"/>
</dbReference>
<dbReference type="HAMAP" id="MF_00038">
    <property type="entry name" value="MraY"/>
    <property type="match status" value="1"/>
</dbReference>
<keyword evidence="7" id="KW-0131">Cell cycle</keyword>
<dbReference type="InterPro" id="IPR003524">
    <property type="entry name" value="PNAcMuramoyl-5peptid_Trfase"/>
</dbReference>
<feature type="transmembrane region" description="Helical" evidence="7">
    <location>
        <begin position="248"/>
        <end position="268"/>
    </location>
</feature>
<dbReference type="EC" id="2.7.8.13" evidence="7 8"/>
<keyword evidence="4 7" id="KW-0812">Transmembrane</keyword>
<feature type="transmembrane region" description="Helical" evidence="7">
    <location>
        <begin position="199"/>
        <end position="218"/>
    </location>
</feature>
<dbReference type="GO" id="GO:0046872">
    <property type="term" value="F:metal ion binding"/>
    <property type="evidence" value="ECO:0007669"/>
    <property type="project" value="UniProtKB-KW"/>
</dbReference>
<feature type="binding site" evidence="9">
    <location>
        <position position="192"/>
    </location>
    <ligand>
        <name>Mg(2+)</name>
        <dbReference type="ChEBI" id="CHEBI:18420"/>
    </ligand>
</feature>
<comment type="similarity">
    <text evidence="2 7">Belongs to the glycosyltransferase 4 family. MraY subfamily.</text>
</comment>
<dbReference type="InterPro" id="IPR000715">
    <property type="entry name" value="Glycosyl_transferase_4"/>
</dbReference>
<keyword evidence="7" id="KW-0961">Cell wall biogenesis/degradation</keyword>
<evidence type="ECO:0000256" key="5">
    <source>
        <dbReference type="ARBA" id="ARBA00022989"/>
    </source>
</evidence>
<dbReference type="NCBIfam" id="TIGR00445">
    <property type="entry name" value="mraY"/>
    <property type="match status" value="1"/>
</dbReference>
<comment type="subcellular location">
    <subcellularLocation>
        <location evidence="7">Cell membrane</location>
        <topology evidence="7">Multi-pass membrane protein</topology>
    </subcellularLocation>
    <subcellularLocation>
        <location evidence="1">Membrane</location>
        <topology evidence="1">Multi-pass membrane protein</topology>
    </subcellularLocation>
</comment>
<keyword evidence="7" id="KW-0573">Peptidoglycan synthesis</keyword>
<comment type="caution">
    <text evidence="10">The sequence shown here is derived from an EMBL/GenBank/DDBJ whole genome shotgun (WGS) entry which is preliminary data.</text>
</comment>
<evidence type="ECO:0000256" key="9">
    <source>
        <dbReference type="PIRSR" id="PIRSR600715-1"/>
    </source>
</evidence>
<keyword evidence="7" id="KW-1003">Cell membrane</keyword>
<evidence type="ECO:0000256" key="2">
    <source>
        <dbReference type="ARBA" id="ARBA00005583"/>
    </source>
</evidence>
<evidence type="ECO:0000313" key="11">
    <source>
        <dbReference type="Proteomes" id="UP000178656"/>
    </source>
</evidence>
<feature type="transmembrane region" description="Helical" evidence="7">
    <location>
        <begin position="135"/>
        <end position="155"/>
    </location>
</feature>
<dbReference type="Pfam" id="PF00953">
    <property type="entry name" value="Glycos_transf_4"/>
    <property type="match status" value="1"/>
</dbReference>
<protein>
    <recommendedName>
        <fullName evidence="7 8">Phospho-N-acetylmuramoyl-pentapeptide-transferase</fullName>
        <ecNumber evidence="7 8">2.7.8.13</ecNumber>
    </recommendedName>
    <alternativeName>
        <fullName evidence="7">UDP-MurNAc-pentapeptide phosphotransferase</fullName>
    </alternativeName>
</protein>
<comment type="pathway">
    <text evidence="7">Cell wall biogenesis; peptidoglycan biosynthesis.</text>
</comment>
<evidence type="ECO:0000256" key="3">
    <source>
        <dbReference type="ARBA" id="ARBA00022679"/>
    </source>
</evidence>
<comment type="catalytic activity">
    <reaction evidence="7">
        <text>UDP-N-acetyl-alpha-D-muramoyl-L-alanyl-gamma-D-glutamyl-meso-2,6-diaminopimeloyl-D-alanyl-D-alanine + di-trans,octa-cis-undecaprenyl phosphate = di-trans,octa-cis-undecaprenyl diphospho-N-acetyl-alpha-D-muramoyl-L-alanyl-D-glutamyl-meso-2,6-diaminopimeloyl-D-alanyl-D-alanine + UMP</text>
        <dbReference type="Rhea" id="RHEA:28386"/>
        <dbReference type="ChEBI" id="CHEBI:57865"/>
        <dbReference type="ChEBI" id="CHEBI:60392"/>
        <dbReference type="ChEBI" id="CHEBI:61386"/>
        <dbReference type="ChEBI" id="CHEBI:61387"/>
        <dbReference type="EC" id="2.7.8.13"/>
    </reaction>
</comment>
<dbReference type="Proteomes" id="UP000178656">
    <property type="component" value="Unassembled WGS sequence"/>
</dbReference>
<dbReference type="PANTHER" id="PTHR22926">
    <property type="entry name" value="PHOSPHO-N-ACETYLMURAMOYL-PENTAPEPTIDE-TRANSFERASE"/>
    <property type="match status" value="1"/>
</dbReference>
<keyword evidence="5 7" id="KW-1133">Transmembrane helix</keyword>
<evidence type="ECO:0000256" key="6">
    <source>
        <dbReference type="ARBA" id="ARBA00023136"/>
    </source>
</evidence>
<dbReference type="InterPro" id="IPR018480">
    <property type="entry name" value="PNAcMuramoyl-5peptid_Trfase_CS"/>
</dbReference>
<proteinExistence type="inferred from homology"/>
<keyword evidence="7" id="KW-0132">Cell division</keyword>
<dbReference type="AlphaFoldDB" id="A0A1F5TEH0"/>
<dbReference type="GO" id="GO:0051301">
    <property type="term" value="P:cell division"/>
    <property type="evidence" value="ECO:0007669"/>
    <property type="project" value="UniProtKB-KW"/>
</dbReference>
<keyword evidence="6 7" id="KW-0472">Membrane</keyword>
<comment type="cofactor">
    <cofactor evidence="7 9">
        <name>Mg(2+)</name>
        <dbReference type="ChEBI" id="CHEBI:18420"/>
    </cofactor>
</comment>
<sequence>METALVFKIGVLSISTFLIAFFSAPLLTHFLYKYKMGKQIRDAASAPIFASMHASKAGTPTMGGLLIWVPVLFLALLFSLFETLFPGQFFGGLNFLTREQTLLPLGAMVVGALIGLLDDYLGVRRIGPKGGGFGMTYRIILYTLIALAGALWFYFKLDWDIFHVPFVGNFAVGLWYIPIFTFVIVATAFSVNEIDGLDGLAGGTLATTFAALGAICFTQGKFELAALCGAIMGTLVAFLWFNINPARFFLGDTGAMSLGITVGIIAMLTNTALLLPIIGFLFVVESLSVIIQVMSKKLRGKKIFLSAPIHHHFQAIGWPETKVVMRFWLISAITATAGVIVFLMDKGWY</sequence>
<feature type="transmembrane region" description="Helical" evidence="7">
    <location>
        <begin position="274"/>
        <end position="294"/>
    </location>
</feature>
<keyword evidence="7" id="KW-0133">Cell shape</keyword>
<feature type="binding site" evidence="9">
    <location>
        <position position="252"/>
    </location>
    <ligand>
        <name>Mg(2+)</name>
        <dbReference type="ChEBI" id="CHEBI:18420"/>
    </ligand>
</feature>
<feature type="transmembrane region" description="Helical" evidence="7">
    <location>
        <begin position="101"/>
        <end position="123"/>
    </location>
</feature>
<dbReference type="UniPathway" id="UPA00219"/>
<dbReference type="GO" id="GO:0008360">
    <property type="term" value="P:regulation of cell shape"/>
    <property type="evidence" value="ECO:0007669"/>
    <property type="project" value="UniProtKB-KW"/>
</dbReference>
<keyword evidence="3 7" id="KW-0808">Transferase</keyword>
<feature type="transmembrane region" description="Helical" evidence="7">
    <location>
        <begin position="175"/>
        <end position="192"/>
    </location>
</feature>
<dbReference type="Pfam" id="PF10555">
    <property type="entry name" value="MraY_sig1"/>
    <property type="match status" value="1"/>
</dbReference>
<organism evidence="10 11">
    <name type="scientific">Candidatus Falkowbacteria bacterium RIFOXYC2_FULL_48_21</name>
    <dbReference type="NCBI Taxonomy" id="1798005"/>
    <lineage>
        <taxon>Bacteria</taxon>
        <taxon>Candidatus Falkowiibacteriota</taxon>
    </lineage>
</organism>
<dbReference type="GO" id="GO:0005886">
    <property type="term" value="C:plasma membrane"/>
    <property type="evidence" value="ECO:0007669"/>
    <property type="project" value="UniProtKB-SubCell"/>
</dbReference>